<dbReference type="AlphaFoldDB" id="A0AAV1LYI0"/>
<dbReference type="InterPro" id="IPR045249">
    <property type="entry name" value="HARBI1-like"/>
</dbReference>
<dbReference type="GO" id="GO:0005634">
    <property type="term" value="C:nucleus"/>
    <property type="evidence" value="ECO:0007669"/>
    <property type="project" value="UniProtKB-SubCell"/>
</dbReference>
<sequence>MCTKCFDYILDLIKNDIQKQHTNWREPIGPEERLVVTLRYLATGDSFGTIGHSYHIGFSTVSVIIEEVCEAIWKRLQPIYMREPTLEDWEVSISGFYEKWQFPNCCGSIDGKHVTVKCPDKTGSNYFSYLRKFSFVLLAIVGPDYKFISIDVGGYGKNSDGGIFEESVMGRKLADGTFNIPSSRPLNGQNVRTPCVLIGDQAFALSSYMMRPYPEAQARYYRRKEKFNSILGSASRVVENAFGILSSKWYIFHRPMETKVTTSITVVKAACVLHNFLIERKAEHINNPIEEQFEHALEDFSLNNRRSSNYAFLIREQFADYFNTHA</sequence>
<dbReference type="GO" id="GO:0016787">
    <property type="term" value="F:hydrolase activity"/>
    <property type="evidence" value="ECO:0007669"/>
    <property type="project" value="UniProtKB-KW"/>
</dbReference>
<evidence type="ECO:0000256" key="7">
    <source>
        <dbReference type="ARBA" id="ARBA00023242"/>
    </source>
</evidence>
<evidence type="ECO:0000313" key="9">
    <source>
        <dbReference type="EMBL" id="CAK1600108.1"/>
    </source>
</evidence>
<comment type="similarity">
    <text evidence="3">Belongs to the HARBI1 family.</text>
</comment>
<dbReference type="Pfam" id="PF13359">
    <property type="entry name" value="DDE_Tnp_4"/>
    <property type="match status" value="1"/>
</dbReference>
<comment type="caution">
    <text evidence="9">The sequence shown here is derived from an EMBL/GenBank/DDBJ whole genome shotgun (WGS) entry which is preliminary data.</text>
</comment>
<evidence type="ECO:0000256" key="5">
    <source>
        <dbReference type="ARBA" id="ARBA00022723"/>
    </source>
</evidence>
<comment type="cofactor">
    <cofactor evidence="1">
        <name>a divalent metal cation</name>
        <dbReference type="ChEBI" id="CHEBI:60240"/>
    </cofactor>
</comment>
<evidence type="ECO:0000256" key="1">
    <source>
        <dbReference type="ARBA" id="ARBA00001968"/>
    </source>
</evidence>
<dbReference type="PANTHER" id="PTHR22930">
    <property type="match status" value="1"/>
</dbReference>
<evidence type="ECO:0000256" key="4">
    <source>
        <dbReference type="ARBA" id="ARBA00022722"/>
    </source>
</evidence>
<keyword evidence="10" id="KW-1185">Reference proteome</keyword>
<comment type="subcellular location">
    <subcellularLocation>
        <location evidence="2">Nucleus</location>
    </subcellularLocation>
</comment>
<dbReference type="GO" id="GO:0046872">
    <property type="term" value="F:metal ion binding"/>
    <property type="evidence" value="ECO:0007669"/>
    <property type="project" value="UniProtKB-KW"/>
</dbReference>
<evidence type="ECO:0000313" key="10">
    <source>
        <dbReference type="Proteomes" id="UP001314205"/>
    </source>
</evidence>
<evidence type="ECO:0000256" key="6">
    <source>
        <dbReference type="ARBA" id="ARBA00022801"/>
    </source>
</evidence>
<evidence type="ECO:0000256" key="2">
    <source>
        <dbReference type="ARBA" id="ARBA00004123"/>
    </source>
</evidence>
<dbReference type="PANTHER" id="PTHR22930:SF269">
    <property type="entry name" value="NUCLEASE HARBI1-LIKE PROTEIN"/>
    <property type="match status" value="1"/>
</dbReference>
<dbReference type="Proteomes" id="UP001314205">
    <property type="component" value="Unassembled WGS sequence"/>
</dbReference>
<gene>
    <name evidence="9" type="ORF">PARMNEM_LOCUS18905</name>
</gene>
<protein>
    <recommendedName>
        <fullName evidence="8">DDE Tnp4 domain-containing protein</fullName>
    </recommendedName>
</protein>
<name>A0AAV1LYI0_9NEOP</name>
<evidence type="ECO:0000256" key="3">
    <source>
        <dbReference type="ARBA" id="ARBA00006958"/>
    </source>
</evidence>
<dbReference type="GO" id="GO:0004518">
    <property type="term" value="F:nuclease activity"/>
    <property type="evidence" value="ECO:0007669"/>
    <property type="project" value="UniProtKB-KW"/>
</dbReference>
<dbReference type="InterPro" id="IPR027806">
    <property type="entry name" value="HARBI1_dom"/>
</dbReference>
<evidence type="ECO:0000259" key="8">
    <source>
        <dbReference type="Pfam" id="PF13359"/>
    </source>
</evidence>
<accession>A0AAV1LYI0</accession>
<keyword evidence="5" id="KW-0479">Metal-binding</keyword>
<keyword evidence="6" id="KW-0378">Hydrolase</keyword>
<proteinExistence type="inferred from homology"/>
<keyword evidence="4" id="KW-0540">Nuclease</keyword>
<dbReference type="EMBL" id="CAVLGL010000115">
    <property type="protein sequence ID" value="CAK1600108.1"/>
    <property type="molecule type" value="Genomic_DNA"/>
</dbReference>
<organism evidence="9 10">
    <name type="scientific">Parnassius mnemosyne</name>
    <name type="common">clouded apollo</name>
    <dbReference type="NCBI Taxonomy" id="213953"/>
    <lineage>
        <taxon>Eukaryota</taxon>
        <taxon>Metazoa</taxon>
        <taxon>Ecdysozoa</taxon>
        <taxon>Arthropoda</taxon>
        <taxon>Hexapoda</taxon>
        <taxon>Insecta</taxon>
        <taxon>Pterygota</taxon>
        <taxon>Neoptera</taxon>
        <taxon>Endopterygota</taxon>
        <taxon>Lepidoptera</taxon>
        <taxon>Glossata</taxon>
        <taxon>Ditrysia</taxon>
        <taxon>Papilionoidea</taxon>
        <taxon>Papilionidae</taxon>
        <taxon>Parnassiinae</taxon>
        <taxon>Parnassini</taxon>
        <taxon>Parnassius</taxon>
        <taxon>Driopa</taxon>
    </lineage>
</organism>
<reference evidence="9 10" key="1">
    <citation type="submission" date="2023-11" db="EMBL/GenBank/DDBJ databases">
        <authorList>
            <person name="Hedman E."/>
            <person name="Englund M."/>
            <person name="Stromberg M."/>
            <person name="Nyberg Akerstrom W."/>
            <person name="Nylinder S."/>
            <person name="Jareborg N."/>
            <person name="Kallberg Y."/>
            <person name="Kronander E."/>
        </authorList>
    </citation>
    <scope>NUCLEOTIDE SEQUENCE [LARGE SCALE GENOMIC DNA]</scope>
</reference>
<keyword evidence="7" id="KW-0539">Nucleus</keyword>
<feature type="domain" description="DDE Tnp4" evidence="8">
    <location>
        <begin position="109"/>
        <end position="275"/>
    </location>
</feature>